<evidence type="ECO:0000313" key="1">
    <source>
        <dbReference type="EMBL" id="GKV26931.1"/>
    </source>
</evidence>
<evidence type="ECO:0000313" key="2">
    <source>
        <dbReference type="Proteomes" id="UP001054252"/>
    </source>
</evidence>
<name>A0AAV5KQJ3_9ROSI</name>
<dbReference type="Proteomes" id="UP001054252">
    <property type="component" value="Unassembled WGS sequence"/>
</dbReference>
<organism evidence="1 2">
    <name type="scientific">Rubroshorea leprosula</name>
    <dbReference type="NCBI Taxonomy" id="152421"/>
    <lineage>
        <taxon>Eukaryota</taxon>
        <taxon>Viridiplantae</taxon>
        <taxon>Streptophyta</taxon>
        <taxon>Embryophyta</taxon>
        <taxon>Tracheophyta</taxon>
        <taxon>Spermatophyta</taxon>
        <taxon>Magnoliopsida</taxon>
        <taxon>eudicotyledons</taxon>
        <taxon>Gunneridae</taxon>
        <taxon>Pentapetalae</taxon>
        <taxon>rosids</taxon>
        <taxon>malvids</taxon>
        <taxon>Malvales</taxon>
        <taxon>Dipterocarpaceae</taxon>
        <taxon>Rubroshorea</taxon>
    </lineage>
</organism>
<proteinExistence type="predicted"/>
<reference evidence="1 2" key="1">
    <citation type="journal article" date="2021" name="Commun. Biol.">
        <title>The genome of Shorea leprosula (Dipterocarpaceae) highlights the ecological relevance of drought in aseasonal tropical rainforests.</title>
        <authorList>
            <person name="Ng K.K.S."/>
            <person name="Kobayashi M.J."/>
            <person name="Fawcett J.A."/>
            <person name="Hatakeyama M."/>
            <person name="Paape T."/>
            <person name="Ng C.H."/>
            <person name="Ang C.C."/>
            <person name="Tnah L.H."/>
            <person name="Lee C.T."/>
            <person name="Nishiyama T."/>
            <person name="Sese J."/>
            <person name="O'Brien M.J."/>
            <person name="Copetti D."/>
            <person name="Mohd Noor M.I."/>
            <person name="Ong R.C."/>
            <person name="Putra M."/>
            <person name="Sireger I.Z."/>
            <person name="Indrioko S."/>
            <person name="Kosugi Y."/>
            <person name="Izuno A."/>
            <person name="Isagi Y."/>
            <person name="Lee S.L."/>
            <person name="Shimizu K.K."/>
        </authorList>
    </citation>
    <scope>NUCLEOTIDE SEQUENCE [LARGE SCALE GENOMIC DNA]</scope>
    <source>
        <strain evidence="1">214</strain>
    </source>
</reference>
<sequence length="57" mass="6709">MDSNLEINFRQKQCKDSNTRNMLVDKLEVILLEEAAKDLELHYLSSVFTDELLMFSE</sequence>
<protein>
    <submittedName>
        <fullName evidence="1">Uncharacterized protein</fullName>
    </submittedName>
</protein>
<keyword evidence="2" id="KW-1185">Reference proteome</keyword>
<comment type="caution">
    <text evidence="1">The sequence shown here is derived from an EMBL/GenBank/DDBJ whole genome shotgun (WGS) entry which is preliminary data.</text>
</comment>
<accession>A0AAV5KQJ3</accession>
<dbReference type="AlphaFoldDB" id="A0AAV5KQJ3"/>
<gene>
    <name evidence="1" type="ORF">SLEP1_g36144</name>
</gene>
<dbReference type="EMBL" id="BPVZ01000073">
    <property type="protein sequence ID" value="GKV26931.1"/>
    <property type="molecule type" value="Genomic_DNA"/>
</dbReference>